<comment type="caution">
    <text evidence="2">The sequence shown here is derived from an EMBL/GenBank/DDBJ whole genome shotgun (WGS) entry which is preliminary data.</text>
</comment>
<sequence length="177" mass="19268">MLVLVLGLTAAGAYFARDWYGAAEEETGGPAGETLPLAEQPGSPTVELSPDATAHPLGESVRQLLQTYFDAINGRNFDRWQTTVTADRVAATSEQQWLNDYDSTQDGSILVYRIESAPRNTLRVQVGFTSKQDIAQAPADLQVECINWYLALPVTKQGGQWKIAEAEPGGKQVNKPC</sequence>
<gene>
    <name evidence="2" type="ORF">EV191_102199</name>
</gene>
<name>A0A4R2R0L8_9PSEU</name>
<accession>A0A4R2R0L8</accession>
<protein>
    <submittedName>
        <fullName evidence="2">Uncharacterized protein</fullName>
    </submittedName>
</protein>
<dbReference type="EMBL" id="SLXQ01000002">
    <property type="protein sequence ID" value="TCP54988.1"/>
    <property type="molecule type" value="Genomic_DNA"/>
</dbReference>
<proteinExistence type="predicted"/>
<keyword evidence="3" id="KW-1185">Reference proteome</keyword>
<evidence type="ECO:0000256" key="1">
    <source>
        <dbReference type="SAM" id="MobiDB-lite"/>
    </source>
</evidence>
<dbReference type="AlphaFoldDB" id="A0A4R2R0L8"/>
<organism evidence="2 3">
    <name type="scientific">Tamaricihabitans halophyticus</name>
    <dbReference type="NCBI Taxonomy" id="1262583"/>
    <lineage>
        <taxon>Bacteria</taxon>
        <taxon>Bacillati</taxon>
        <taxon>Actinomycetota</taxon>
        <taxon>Actinomycetes</taxon>
        <taxon>Pseudonocardiales</taxon>
        <taxon>Pseudonocardiaceae</taxon>
        <taxon>Tamaricihabitans</taxon>
    </lineage>
</organism>
<evidence type="ECO:0000313" key="3">
    <source>
        <dbReference type="Proteomes" id="UP000294911"/>
    </source>
</evidence>
<reference evidence="2 3" key="1">
    <citation type="submission" date="2019-03" db="EMBL/GenBank/DDBJ databases">
        <title>Genomic Encyclopedia of Type Strains, Phase IV (KMG-IV): sequencing the most valuable type-strain genomes for metagenomic binning, comparative biology and taxonomic classification.</title>
        <authorList>
            <person name="Goeker M."/>
        </authorList>
    </citation>
    <scope>NUCLEOTIDE SEQUENCE [LARGE SCALE GENOMIC DNA]</scope>
    <source>
        <strain evidence="2 3">DSM 45765</strain>
    </source>
</reference>
<feature type="region of interest" description="Disordered" evidence="1">
    <location>
        <begin position="25"/>
        <end position="48"/>
    </location>
</feature>
<evidence type="ECO:0000313" key="2">
    <source>
        <dbReference type="EMBL" id="TCP54988.1"/>
    </source>
</evidence>
<dbReference type="Proteomes" id="UP000294911">
    <property type="component" value="Unassembled WGS sequence"/>
</dbReference>